<accession>A0A7G3UV83</accession>
<sequence>MSTRPRTRLVVHEVRSLHSIWLWLRRRRDGVGAGDHAAGYNAPQNAMMWSWIGLSVVRVRAERRFPATGGLLGTDGDGSLDLIVGGQTAVAVDLVSPVAYTRPLGRTGTARTTVRFHADDPGALVAALGRAGAGR</sequence>
<protein>
    <submittedName>
        <fullName evidence="1">Uncharacterized protein</fullName>
    </submittedName>
</protein>
<dbReference type="Proteomes" id="UP000005940">
    <property type="component" value="Chromosome"/>
</dbReference>
<organism evidence="1 2">
    <name type="scientific">Streptomyces tsukubensis (strain DSM 42081 / NBRC 108919 / NRRL 18488 / 9993)</name>
    <dbReference type="NCBI Taxonomy" id="1114943"/>
    <lineage>
        <taxon>Bacteria</taxon>
        <taxon>Bacillati</taxon>
        <taxon>Actinomycetota</taxon>
        <taxon>Actinomycetes</taxon>
        <taxon>Kitasatosporales</taxon>
        <taxon>Streptomycetaceae</taxon>
        <taxon>Streptomyces</taxon>
    </lineage>
</organism>
<evidence type="ECO:0000313" key="2">
    <source>
        <dbReference type="Proteomes" id="UP000005940"/>
    </source>
</evidence>
<name>A0A7G3UV83_STRT9</name>
<proteinExistence type="predicted"/>
<gene>
    <name evidence="1" type="ORF">STSU_025650</name>
</gene>
<keyword evidence="2" id="KW-1185">Reference proteome</keyword>
<dbReference type="EMBL" id="CP029159">
    <property type="protein sequence ID" value="QKM71892.1"/>
    <property type="molecule type" value="Genomic_DNA"/>
</dbReference>
<dbReference type="AlphaFoldDB" id="A0A7G3UV83"/>
<reference evidence="1 2" key="1">
    <citation type="journal article" date="2012" name="J. Bacteriol.">
        <title>Draft genome of Streptomyces tsukubaensis NRRL 18488, the producer of the clinically important immunosuppressant tacrolimus (FK506).</title>
        <authorList>
            <person name="Barreiro C."/>
            <person name="Prieto C."/>
            <person name="Sola-Landa A."/>
            <person name="Solera E."/>
            <person name="Martinez-Castro M."/>
            <person name="Perez-Redondo R."/>
            <person name="Garcia-Estrada C."/>
            <person name="Aparicio J.F."/>
            <person name="Fernandez-Martinez L.T."/>
            <person name="Santos-Aberturas J."/>
            <person name="Salehi-Najafabadi Z."/>
            <person name="Rodriguez-Garcia A."/>
            <person name="Tauch A."/>
            <person name="Martin J.F."/>
        </authorList>
    </citation>
    <scope>NUCLEOTIDE SEQUENCE [LARGE SCALE GENOMIC DNA]</scope>
    <source>
        <strain evidence="2">DSM 42081 / NBRC 108919 / NRRL 18488 / 9993</strain>
    </source>
</reference>
<evidence type="ECO:0000313" key="1">
    <source>
        <dbReference type="EMBL" id="QKM71892.1"/>
    </source>
</evidence>